<dbReference type="InterPro" id="IPR051363">
    <property type="entry name" value="RLR_Helicase"/>
</dbReference>
<evidence type="ECO:0000256" key="10">
    <source>
        <dbReference type="ARBA" id="ARBA00022833"/>
    </source>
</evidence>
<dbReference type="GO" id="GO:0016787">
    <property type="term" value="F:hydrolase activity"/>
    <property type="evidence" value="ECO:0007669"/>
    <property type="project" value="UniProtKB-KW"/>
</dbReference>
<evidence type="ECO:0000256" key="13">
    <source>
        <dbReference type="ARBA" id="ARBA00022884"/>
    </source>
</evidence>
<dbReference type="AlphaFoldDB" id="A0A401T3A2"/>
<keyword evidence="14" id="KW-0051">Antiviral defense</keyword>
<evidence type="ECO:0000256" key="15">
    <source>
        <dbReference type="ARBA" id="ARBA00049390"/>
    </source>
</evidence>
<dbReference type="InterPro" id="IPR027417">
    <property type="entry name" value="P-loop_NTPase"/>
</dbReference>
<dbReference type="Gene3D" id="2.170.150.30">
    <property type="entry name" value="RIG-I-like receptor, C-terminal regulatory domain"/>
    <property type="match status" value="1"/>
</dbReference>
<comment type="catalytic activity">
    <reaction evidence="15">
        <text>ATP + H2O = ADP + phosphate + H(+)</text>
        <dbReference type="Rhea" id="RHEA:13065"/>
        <dbReference type="ChEBI" id="CHEBI:15377"/>
        <dbReference type="ChEBI" id="CHEBI:15378"/>
        <dbReference type="ChEBI" id="CHEBI:30616"/>
        <dbReference type="ChEBI" id="CHEBI:43474"/>
        <dbReference type="ChEBI" id="CHEBI:456216"/>
        <dbReference type="EC" id="3.6.4.13"/>
    </reaction>
    <physiologicalReaction direction="left-to-right" evidence="15">
        <dbReference type="Rhea" id="RHEA:13066"/>
    </physiologicalReaction>
</comment>
<evidence type="ECO:0000313" key="19">
    <source>
        <dbReference type="EMBL" id="GCC37131.1"/>
    </source>
</evidence>
<comment type="caution">
    <text evidence="19">The sequence shown here is derived from an EMBL/GenBank/DDBJ whole genome shotgun (WGS) entry which is preliminary data.</text>
</comment>
<dbReference type="STRING" id="137246.A0A401T3A2"/>
<evidence type="ECO:0000256" key="12">
    <source>
        <dbReference type="ARBA" id="ARBA00022859"/>
    </source>
</evidence>
<comment type="similarity">
    <text evidence="2">Belongs to the helicase family. RLR subfamily.</text>
</comment>
<keyword evidence="11" id="KW-0067">ATP-binding</keyword>
<keyword evidence="13" id="KW-0694">RNA-binding</keyword>
<dbReference type="CDD" id="cd12090">
    <property type="entry name" value="MDA5_ID"/>
    <property type="match status" value="1"/>
</dbReference>
<evidence type="ECO:0000256" key="6">
    <source>
        <dbReference type="ARBA" id="ARBA00022723"/>
    </source>
</evidence>
<dbReference type="GO" id="GO:0005524">
    <property type="term" value="F:ATP binding"/>
    <property type="evidence" value="ECO:0007669"/>
    <property type="project" value="UniProtKB-KW"/>
</dbReference>
<proteinExistence type="inferred from homology"/>
<dbReference type="PROSITE" id="PS51789">
    <property type="entry name" value="RLR_CTR"/>
    <property type="match status" value="1"/>
</dbReference>
<keyword evidence="5" id="KW-0399">Innate immunity</keyword>
<dbReference type="Gene3D" id="1.20.1320.30">
    <property type="match status" value="1"/>
</dbReference>
<sequence length="719" mass="82131">MILFCPTLHGPNKMGIGQAIECSLYFIEQGELQGYIMQIDLRNYQWEVIQPALRGKNIIIWLPTGGGKTRAAVFVTRHHLDTKGGKGKVAVLVNKVPLVNQHYENEFEPALKHAYKVAPISGDSELKEQFALAVRKYDVIICTAQILQNALTSTEEEKHVDLTEFSLLVIDECHHTQKDGVYNKIMGHYIEKKHQRTKGLPQILGLTASPGTDGANTLERAKKHILQICANMDATMIISSKDCVEELIKSVPQPVKTYDITEERKQDPFGDTIKMMMRTIHSYFNVPSISEKLGSQIYEQSVVELEKEGAIMFDRKVRNCALHLRKYNDSLLINDTVRMIDALENLAQFYSTEELSKHALDQTDRFLLKVFNDYKAELHSLALNPVYENPKLNKLEQILLERFKDSNSRGIIFTKTRQSTHAMLGWIKSSDKLQKAGIKAECLTGAGVNSQTKHMTQQQQNEVIRKFRDGIINLLVATSVAEEGLDIKECNIVIRYGLINNEIAMVQARGRARAENSMYSVVAKKDGKELTREFTNEFREGLMKHAIEAVQKMPEKEYCIKIRELQLESIFSRKVKEQKHHAVRMENDPKDVRFFCRNCNEAVCHGSDIQVIEGMHHVNVNPNFKIYYRVSGKINLPRKFEDWEPGGTVSCRKCGQAWGMEMIYKSVSVPSLNIKNFVVELPTMKKTFKQWKGVPCQMEEFNYVEFCSKSIPDLLADFL</sequence>
<accession>A0A401T3A2</accession>
<feature type="domain" description="Helicase ATP-binding" evidence="16">
    <location>
        <begin position="49"/>
        <end position="228"/>
    </location>
</feature>
<name>A0A401T3A2_CHIPU</name>
<keyword evidence="20" id="KW-1185">Reference proteome</keyword>
<dbReference type="PROSITE" id="PS51192">
    <property type="entry name" value="HELICASE_ATP_BIND_1"/>
    <property type="match status" value="1"/>
</dbReference>
<dbReference type="GO" id="GO:0003677">
    <property type="term" value="F:DNA binding"/>
    <property type="evidence" value="ECO:0007669"/>
    <property type="project" value="InterPro"/>
</dbReference>
<reference evidence="19 20" key="1">
    <citation type="journal article" date="2018" name="Nat. Ecol. Evol.">
        <title>Shark genomes provide insights into elasmobranch evolution and the origin of vertebrates.</title>
        <authorList>
            <person name="Hara Y"/>
            <person name="Yamaguchi K"/>
            <person name="Onimaru K"/>
            <person name="Kadota M"/>
            <person name="Koyanagi M"/>
            <person name="Keeley SD"/>
            <person name="Tatsumi K"/>
            <person name="Tanaka K"/>
            <person name="Motone F"/>
            <person name="Kageyama Y"/>
            <person name="Nozu R"/>
            <person name="Adachi N"/>
            <person name="Nishimura O"/>
            <person name="Nakagawa R"/>
            <person name="Tanegashima C"/>
            <person name="Kiyatake I"/>
            <person name="Matsumoto R"/>
            <person name="Murakumo K"/>
            <person name="Nishida K"/>
            <person name="Terakita A"/>
            <person name="Kuratani S"/>
            <person name="Sato K"/>
            <person name="Hyodo S Kuraku.S."/>
        </authorList>
    </citation>
    <scope>NUCLEOTIDE SEQUENCE [LARGE SCALE GENOMIC DNA]</scope>
</reference>
<dbReference type="GO" id="GO:0039536">
    <property type="term" value="P:negative regulation of RIG-I signaling pathway"/>
    <property type="evidence" value="ECO:0007669"/>
    <property type="project" value="TreeGrafter"/>
</dbReference>
<evidence type="ECO:0000259" key="16">
    <source>
        <dbReference type="PROSITE" id="PS51192"/>
    </source>
</evidence>
<evidence type="ECO:0000256" key="14">
    <source>
        <dbReference type="ARBA" id="ARBA00023118"/>
    </source>
</evidence>
<dbReference type="Proteomes" id="UP000287033">
    <property type="component" value="Unassembled WGS sequence"/>
</dbReference>
<dbReference type="Gene3D" id="3.40.50.300">
    <property type="entry name" value="P-loop containing nucleotide triphosphate hydrolases"/>
    <property type="match status" value="2"/>
</dbReference>
<evidence type="ECO:0000259" key="18">
    <source>
        <dbReference type="PROSITE" id="PS51789"/>
    </source>
</evidence>
<dbReference type="PANTHER" id="PTHR14074">
    <property type="entry name" value="HELICASE WITH DEATH DOMAIN-RELATED"/>
    <property type="match status" value="1"/>
</dbReference>
<evidence type="ECO:0000256" key="7">
    <source>
        <dbReference type="ARBA" id="ARBA00022741"/>
    </source>
</evidence>
<evidence type="ECO:0000256" key="9">
    <source>
        <dbReference type="ARBA" id="ARBA00022806"/>
    </source>
</evidence>
<dbReference type="GO" id="GO:0002753">
    <property type="term" value="P:cytoplasmic pattern recognition receptor signaling pathway"/>
    <property type="evidence" value="ECO:0007669"/>
    <property type="project" value="TreeGrafter"/>
</dbReference>
<keyword evidence="4" id="KW-0963">Cytoplasm</keyword>
<dbReference type="InterPro" id="IPR014001">
    <property type="entry name" value="Helicase_ATP-bd"/>
</dbReference>
<protein>
    <recommendedName>
        <fullName evidence="3">RNA helicase</fullName>
        <ecNumber evidence="3">3.6.4.13</ecNumber>
    </recommendedName>
</protein>
<organism evidence="19 20">
    <name type="scientific">Chiloscyllium punctatum</name>
    <name type="common">Brownbanded bambooshark</name>
    <name type="synonym">Hemiscyllium punctatum</name>
    <dbReference type="NCBI Taxonomy" id="137246"/>
    <lineage>
        <taxon>Eukaryota</taxon>
        <taxon>Metazoa</taxon>
        <taxon>Chordata</taxon>
        <taxon>Craniata</taxon>
        <taxon>Vertebrata</taxon>
        <taxon>Chondrichthyes</taxon>
        <taxon>Elasmobranchii</taxon>
        <taxon>Galeomorphii</taxon>
        <taxon>Galeoidea</taxon>
        <taxon>Orectolobiformes</taxon>
        <taxon>Hemiscylliidae</taxon>
        <taxon>Chiloscyllium</taxon>
    </lineage>
</organism>
<dbReference type="InterPro" id="IPR038557">
    <property type="entry name" value="RLR_C_sf"/>
</dbReference>
<dbReference type="PANTHER" id="PTHR14074:SF7">
    <property type="entry name" value="ATP-DEPENDENT RNA HELICASE DHX58"/>
    <property type="match status" value="1"/>
</dbReference>
<dbReference type="Pfam" id="PF11648">
    <property type="entry name" value="RIG-I_C-RD"/>
    <property type="match status" value="1"/>
</dbReference>
<keyword evidence="9" id="KW-0347">Helicase</keyword>
<dbReference type="InterPro" id="IPR006935">
    <property type="entry name" value="Helicase/UvrB_N"/>
</dbReference>
<evidence type="ECO:0000256" key="5">
    <source>
        <dbReference type="ARBA" id="ARBA00022588"/>
    </source>
</evidence>
<keyword evidence="12" id="KW-0391">Immunity</keyword>
<dbReference type="GO" id="GO:0003724">
    <property type="term" value="F:RNA helicase activity"/>
    <property type="evidence" value="ECO:0007669"/>
    <property type="project" value="UniProtKB-EC"/>
</dbReference>
<dbReference type="SMART" id="SM00487">
    <property type="entry name" value="DEXDc"/>
    <property type="match status" value="1"/>
</dbReference>
<dbReference type="OMA" id="QHYENEF"/>
<keyword evidence="8" id="KW-0378">Hydrolase</keyword>
<dbReference type="SMART" id="SM00490">
    <property type="entry name" value="HELICc"/>
    <property type="match status" value="1"/>
</dbReference>
<comment type="subcellular location">
    <subcellularLocation>
        <location evidence="1">Cytoplasm</location>
    </subcellularLocation>
</comment>
<evidence type="ECO:0000313" key="20">
    <source>
        <dbReference type="Proteomes" id="UP000287033"/>
    </source>
</evidence>
<feature type="domain" description="RLR CTR" evidence="18">
    <location>
        <begin position="582"/>
        <end position="708"/>
    </location>
</feature>
<evidence type="ECO:0000256" key="11">
    <source>
        <dbReference type="ARBA" id="ARBA00022840"/>
    </source>
</evidence>
<dbReference type="GO" id="GO:0008270">
    <property type="term" value="F:zinc ion binding"/>
    <property type="evidence" value="ECO:0007669"/>
    <property type="project" value="TreeGrafter"/>
</dbReference>
<dbReference type="SUPFAM" id="SSF52540">
    <property type="entry name" value="P-loop containing nucleoside triphosphate hydrolases"/>
    <property type="match status" value="1"/>
</dbReference>
<dbReference type="Pfam" id="PF04851">
    <property type="entry name" value="ResIII"/>
    <property type="match status" value="1"/>
</dbReference>
<dbReference type="GO" id="GO:0003727">
    <property type="term" value="F:single-stranded RNA binding"/>
    <property type="evidence" value="ECO:0007669"/>
    <property type="project" value="TreeGrafter"/>
</dbReference>
<evidence type="ECO:0000256" key="3">
    <source>
        <dbReference type="ARBA" id="ARBA00012552"/>
    </source>
</evidence>
<keyword evidence="7" id="KW-0547">Nucleotide-binding</keyword>
<feature type="domain" description="Helicase C-terminal" evidence="17">
    <location>
        <begin position="394"/>
        <end position="561"/>
    </location>
</feature>
<dbReference type="EMBL" id="BEZZ01000945">
    <property type="protein sequence ID" value="GCC37131.1"/>
    <property type="molecule type" value="Genomic_DNA"/>
</dbReference>
<dbReference type="PROSITE" id="PS51194">
    <property type="entry name" value="HELICASE_CTER"/>
    <property type="match status" value="1"/>
</dbReference>
<dbReference type="Pfam" id="PF18119">
    <property type="entry name" value="RIG-I_C"/>
    <property type="match status" value="1"/>
</dbReference>
<gene>
    <name evidence="19" type="ORF">chiPu_0015632</name>
</gene>
<dbReference type="InterPro" id="IPR021673">
    <property type="entry name" value="RLR_CTR"/>
</dbReference>
<evidence type="ECO:0000256" key="2">
    <source>
        <dbReference type="ARBA" id="ARBA00006866"/>
    </source>
</evidence>
<keyword evidence="6" id="KW-0479">Metal-binding</keyword>
<dbReference type="EC" id="3.6.4.13" evidence="3"/>
<evidence type="ECO:0000259" key="17">
    <source>
        <dbReference type="PROSITE" id="PS51194"/>
    </source>
</evidence>
<dbReference type="CDD" id="cd15806">
    <property type="entry name" value="LGP2_C"/>
    <property type="match status" value="1"/>
</dbReference>
<evidence type="ECO:0000256" key="4">
    <source>
        <dbReference type="ARBA" id="ARBA00022490"/>
    </source>
</evidence>
<dbReference type="InterPro" id="IPR001650">
    <property type="entry name" value="Helicase_C-like"/>
</dbReference>
<dbReference type="GO" id="GO:0005737">
    <property type="term" value="C:cytoplasm"/>
    <property type="evidence" value="ECO:0007669"/>
    <property type="project" value="UniProtKB-SubCell"/>
</dbReference>
<keyword evidence="10" id="KW-0862">Zinc</keyword>
<dbReference type="Pfam" id="PF00271">
    <property type="entry name" value="Helicase_C"/>
    <property type="match status" value="1"/>
</dbReference>
<dbReference type="InterPro" id="IPR041204">
    <property type="entry name" value="RIG-I-like_C"/>
</dbReference>
<evidence type="ECO:0000256" key="1">
    <source>
        <dbReference type="ARBA" id="ARBA00004496"/>
    </source>
</evidence>
<dbReference type="OrthoDB" id="416741at2759"/>
<dbReference type="GO" id="GO:0003725">
    <property type="term" value="F:double-stranded RNA binding"/>
    <property type="evidence" value="ECO:0007669"/>
    <property type="project" value="TreeGrafter"/>
</dbReference>
<dbReference type="GO" id="GO:0140374">
    <property type="term" value="P:antiviral innate immune response"/>
    <property type="evidence" value="ECO:0007669"/>
    <property type="project" value="TreeGrafter"/>
</dbReference>
<evidence type="ECO:0000256" key="8">
    <source>
        <dbReference type="ARBA" id="ARBA00022801"/>
    </source>
</evidence>